<evidence type="ECO:0000313" key="1">
    <source>
        <dbReference type="EMBL" id="SVC54446.1"/>
    </source>
</evidence>
<name>A0A382N0B0_9ZZZZ</name>
<sequence length="189" mass="20612">MFKRTRVKRHFAGQKKKVAAIADKDVADQTKYCTFLPGFIEVMTTKTILFSANIRESKLRVQKMIHCFGVFMVSTMLCTDLTSAEQTKIPVKVGVFPQEMRVFHTEKEGLPSNDVWAVAVAKDGRVVARTAKGDVVLEGGKWNASGEFANLFAAKKTVPVELRALVVKAGAVLAVARGPEGQAAVGTKQ</sequence>
<dbReference type="EMBL" id="UINC01097054">
    <property type="protein sequence ID" value="SVC54446.1"/>
    <property type="molecule type" value="Genomic_DNA"/>
</dbReference>
<feature type="non-terminal residue" evidence="1">
    <location>
        <position position="189"/>
    </location>
</feature>
<reference evidence="1" key="1">
    <citation type="submission" date="2018-05" db="EMBL/GenBank/DDBJ databases">
        <authorList>
            <person name="Lanie J.A."/>
            <person name="Ng W.-L."/>
            <person name="Kazmierczak K.M."/>
            <person name="Andrzejewski T.M."/>
            <person name="Davidsen T.M."/>
            <person name="Wayne K.J."/>
            <person name="Tettelin H."/>
            <person name="Glass J.I."/>
            <person name="Rusch D."/>
            <person name="Podicherti R."/>
            <person name="Tsui H.-C.T."/>
            <person name="Winkler M.E."/>
        </authorList>
    </citation>
    <scope>NUCLEOTIDE SEQUENCE</scope>
</reference>
<accession>A0A382N0B0</accession>
<proteinExistence type="predicted"/>
<organism evidence="1">
    <name type="scientific">marine metagenome</name>
    <dbReference type="NCBI Taxonomy" id="408172"/>
    <lineage>
        <taxon>unclassified sequences</taxon>
        <taxon>metagenomes</taxon>
        <taxon>ecological metagenomes</taxon>
    </lineage>
</organism>
<dbReference type="AlphaFoldDB" id="A0A382N0B0"/>
<gene>
    <name evidence="1" type="ORF">METZ01_LOCUS307300</name>
</gene>
<protein>
    <submittedName>
        <fullName evidence="1">Uncharacterized protein</fullName>
    </submittedName>
</protein>